<dbReference type="AlphaFoldDB" id="A0A1F4UKF7"/>
<reference evidence="2 3" key="1">
    <citation type="journal article" date="2016" name="Nat. Commun.">
        <title>Thousands of microbial genomes shed light on interconnected biogeochemical processes in an aquifer system.</title>
        <authorList>
            <person name="Anantharaman K."/>
            <person name="Brown C.T."/>
            <person name="Hug L.A."/>
            <person name="Sharon I."/>
            <person name="Castelle C.J."/>
            <person name="Probst A.J."/>
            <person name="Thomas B.C."/>
            <person name="Singh A."/>
            <person name="Wilkins M.J."/>
            <person name="Karaoz U."/>
            <person name="Brodie E.L."/>
            <person name="Williams K.H."/>
            <person name="Hubbard S.S."/>
            <person name="Banfield J.F."/>
        </authorList>
    </citation>
    <scope>NUCLEOTIDE SEQUENCE [LARGE SCALE GENOMIC DNA]</scope>
</reference>
<evidence type="ECO:0000313" key="3">
    <source>
        <dbReference type="Proteomes" id="UP000178615"/>
    </source>
</evidence>
<feature type="transmembrane region" description="Helical" evidence="1">
    <location>
        <begin position="21"/>
        <end position="44"/>
    </location>
</feature>
<gene>
    <name evidence="2" type="ORF">A2V49_02345</name>
</gene>
<name>A0A1F4UKF7_UNCKA</name>
<dbReference type="InterPro" id="IPR043716">
    <property type="entry name" value="DUF5657"/>
</dbReference>
<dbReference type="EMBL" id="MEUV01000039">
    <property type="protein sequence ID" value="OGC45396.1"/>
    <property type="molecule type" value="Genomic_DNA"/>
</dbReference>
<protein>
    <submittedName>
        <fullName evidence="2">Uncharacterized protein</fullName>
    </submittedName>
</protein>
<keyword evidence="1" id="KW-1133">Transmembrane helix</keyword>
<evidence type="ECO:0000256" key="1">
    <source>
        <dbReference type="SAM" id="Phobius"/>
    </source>
</evidence>
<accession>A0A1F4UKF7</accession>
<dbReference type="Proteomes" id="UP000178615">
    <property type="component" value="Unassembled WGS sequence"/>
</dbReference>
<proteinExistence type="predicted"/>
<keyword evidence="1" id="KW-0472">Membrane</keyword>
<feature type="transmembrane region" description="Helical" evidence="1">
    <location>
        <begin position="64"/>
        <end position="84"/>
    </location>
</feature>
<sequence>MQNNFLLEKSMMDFIFKINSMSTILNLFLLIITGFYLFFGFLVVRQVKQLNSSFETDSSEILSLLSYAHFLATLALMVFILISLI</sequence>
<dbReference type="Pfam" id="PF18901">
    <property type="entry name" value="DUF5657"/>
    <property type="match status" value="1"/>
</dbReference>
<evidence type="ECO:0000313" key="2">
    <source>
        <dbReference type="EMBL" id="OGC45396.1"/>
    </source>
</evidence>
<keyword evidence="1" id="KW-0812">Transmembrane</keyword>
<organism evidence="2 3">
    <name type="scientific">candidate division WWE3 bacterium RBG_19FT_COMBO_34_6</name>
    <dbReference type="NCBI Taxonomy" id="1802612"/>
    <lineage>
        <taxon>Bacteria</taxon>
        <taxon>Katanobacteria</taxon>
    </lineage>
</organism>
<comment type="caution">
    <text evidence="2">The sequence shown here is derived from an EMBL/GenBank/DDBJ whole genome shotgun (WGS) entry which is preliminary data.</text>
</comment>